<evidence type="ECO:0000256" key="6">
    <source>
        <dbReference type="ARBA" id="ARBA00022989"/>
    </source>
</evidence>
<gene>
    <name evidence="11" type="ORF">LFA_1816</name>
</gene>
<keyword evidence="8 9" id="KW-0472">Membrane</keyword>
<feature type="transmembrane region" description="Helical" evidence="9">
    <location>
        <begin position="115"/>
        <end position="140"/>
    </location>
</feature>
<keyword evidence="7" id="KW-0625">Polysaccharide transport</keyword>
<evidence type="ECO:0000256" key="7">
    <source>
        <dbReference type="ARBA" id="ARBA00023047"/>
    </source>
</evidence>
<keyword evidence="3" id="KW-0813">Transport</keyword>
<keyword evidence="4" id="KW-1003">Cell membrane</keyword>
<organism evidence="11 12">
    <name type="scientific">Legionella fallonii LLAP-10</name>
    <dbReference type="NCBI Taxonomy" id="1212491"/>
    <lineage>
        <taxon>Bacteria</taxon>
        <taxon>Pseudomonadati</taxon>
        <taxon>Pseudomonadota</taxon>
        <taxon>Gammaproteobacteria</taxon>
        <taxon>Legionellales</taxon>
        <taxon>Legionellaceae</taxon>
        <taxon>Legionella</taxon>
    </lineage>
</organism>
<reference evidence="12" key="1">
    <citation type="submission" date="2014-09" db="EMBL/GenBank/DDBJ databases">
        <authorList>
            <person name="Gomez-Valero L."/>
        </authorList>
    </citation>
    <scope>NUCLEOTIDE SEQUENCE [LARGE SCALE GENOMIC DNA]</scope>
    <source>
        <strain evidence="12">ATCC700992</strain>
    </source>
</reference>
<dbReference type="PANTHER" id="PTHR30413">
    <property type="entry name" value="INNER MEMBRANE TRANSPORT PERMEASE"/>
    <property type="match status" value="1"/>
</dbReference>
<dbReference type="OrthoDB" id="9796017at2"/>
<comment type="similarity">
    <text evidence="2">Belongs to the ABC-2 integral membrane protein family.</text>
</comment>
<dbReference type="GO" id="GO:0015920">
    <property type="term" value="P:lipopolysaccharide transport"/>
    <property type="evidence" value="ECO:0007669"/>
    <property type="project" value="TreeGrafter"/>
</dbReference>
<dbReference type="AlphaFoldDB" id="A0A098G5F7"/>
<keyword evidence="6 9" id="KW-1133">Transmembrane helix</keyword>
<dbReference type="HOGENOM" id="CLU_060703_0_0_6"/>
<evidence type="ECO:0000256" key="2">
    <source>
        <dbReference type="ARBA" id="ARBA00007783"/>
    </source>
</evidence>
<dbReference type="GO" id="GO:0015774">
    <property type="term" value="P:polysaccharide transport"/>
    <property type="evidence" value="ECO:0007669"/>
    <property type="project" value="UniProtKB-KW"/>
</dbReference>
<feature type="transmembrane region" description="Helical" evidence="9">
    <location>
        <begin position="232"/>
        <end position="251"/>
    </location>
</feature>
<evidence type="ECO:0000256" key="8">
    <source>
        <dbReference type="ARBA" id="ARBA00023136"/>
    </source>
</evidence>
<feature type="transmembrane region" description="Helical" evidence="9">
    <location>
        <begin position="146"/>
        <end position="166"/>
    </location>
</feature>
<evidence type="ECO:0000259" key="10">
    <source>
        <dbReference type="Pfam" id="PF01061"/>
    </source>
</evidence>
<feature type="transmembrane region" description="Helical" evidence="9">
    <location>
        <begin position="178"/>
        <end position="199"/>
    </location>
</feature>
<feature type="domain" description="ABC-2 type transporter transmembrane" evidence="10">
    <location>
        <begin position="22"/>
        <end position="221"/>
    </location>
</feature>
<dbReference type="Proteomes" id="UP000032430">
    <property type="component" value="Chromosome I"/>
</dbReference>
<sequence>MNTRTIQEEIKAIFLDWPIWFMLGTQDIKLRYRCSSIGPFWLTINMAVTIFCMSFLYGHLFRINTIEYLPYLTSGIIGWTFISSLILEGSNAFIEAESYIKNQDLFTSLFMMRLFLRNVIIFAHNLIVFIPIMFLCHIGLSWNILLLLPALVIIGVNAIVWGTLLSMMTTRYRDFSQITNSLMQIVFFLTPIIWTPALLPERFQWITVYNPFNQFLNLIRDPLLNHAFNGQTLMMVLLTSVIGFSLYNYFLNQYKSRIVFWL</sequence>
<dbReference type="RefSeq" id="WP_052673903.1">
    <property type="nucleotide sequence ID" value="NZ_LN614827.1"/>
</dbReference>
<dbReference type="InterPro" id="IPR013525">
    <property type="entry name" value="ABC2_TM"/>
</dbReference>
<dbReference type="EMBL" id="LN614827">
    <property type="protein sequence ID" value="CEG57214.1"/>
    <property type="molecule type" value="Genomic_DNA"/>
</dbReference>
<name>A0A098G5F7_9GAMM</name>
<evidence type="ECO:0000256" key="5">
    <source>
        <dbReference type="ARBA" id="ARBA00022692"/>
    </source>
</evidence>
<accession>A0A098G5F7</accession>
<keyword evidence="7" id="KW-0762">Sugar transport</keyword>
<evidence type="ECO:0000256" key="9">
    <source>
        <dbReference type="SAM" id="Phobius"/>
    </source>
</evidence>
<evidence type="ECO:0000256" key="3">
    <source>
        <dbReference type="ARBA" id="ARBA00022448"/>
    </source>
</evidence>
<evidence type="ECO:0000313" key="12">
    <source>
        <dbReference type="Proteomes" id="UP000032430"/>
    </source>
</evidence>
<comment type="subcellular location">
    <subcellularLocation>
        <location evidence="1">Cell membrane</location>
        <topology evidence="1">Multi-pass membrane protein</topology>
    </subcellularLocation>
</comment>
<evidence type="ECO:0000313" key="11">
    <source>
        <dbReference type="EMBL" id="CEG57214.1"/>
    </source>
</evidence>
<evidence type="ECO:0000256" key="4">
    <source>
        <dbReference type="ARBA" id="ARBA00022475"/>
    </source>
</evidence>
<dbReference type="GO" id="GO:0005886">
    <property type="term" value="C:plasma membrane"/>
    <property type="evidence" value="ECO:0007669"/>
    <property type="project" value="UniProtKB-SubCell"/>
</dbReference>
<dbReference type="PANTHER" id="PTHR30413:SF10">
    <property type="entry name" value="CAPSULE POLYSACCHARIDE EXPORT INNER-MEMBRANE PROTEIN CTRC"/>
    <property type="match status" value="1"/>
</dbReference>
<dbReference type="STRING" id="1212491.LFA_1816"/>
<dbReference type="KEGG" id="lfa:LFA_1816"/>
<protein>
    <recommendedName>
        <fullName evidence="10">ABC-2 type transporter transmembrane domain-containing protein</fullName>
    </recommendedName>
</protein>
<keyword evidence="5 9" id="KW-0812">Transmembrane</keyword>
<evidence type="ECO:0000256" key="1">
    <source>
        <dbReference type="ARBA" id="ARBA00004651"/>
    </source>
</evidence>
<dbReference type="GO" id="GO:0140359">
    <property type="term" value="F:ABC-type transporter activity"/>
    <property type="evidence" value="ECO:0007669"/>
    <property type="project" value="InterPro"/>
</dbReference>
<keyword evidence="12" id="KW-1185">Reference proteome</keyword>
<feature type="transmembrane region" description="Helical" evidence="9">
    <location>
        <begin position="72"/>
        <end position="94"/>
    </location>
</feature>
<feature type="transmembrane region" description="Helical" evidence="9">
    <location>
        <begin position="39"/>
        <end position="60"/>
    </location>
</feature>
<proteinExistence type="inferred from homology"/>
<dbReference type="Pfam" id="PF01061">
    <property type="entry name" value="ABC2_membrane"/>
    <property type="match status" value="1"/>
</dbReference>